<dbReference type="EMBL" id="QKTW01000011">
    <property type="protein sequence ID" value="PZF73584.1"/>
    <property type="molecule type" value="Genomic_DNA"/>
</dbReference>
<gene>
    <name evidence="1" type="ORF">DN068_07630</name>
</gene>
<dbReference type="AlphaFoldDB" id="A0A2W2B008"/>
<dbReference type="Proteomes" id="UP000248745">
    <property type="component" value="Unassembled WGS sequence"/>
</dbReference>
<evidence type="ECO:0000313" key="2">
    <source>
        <dbReference type="Proteomes" id="UP000248745"/>
    </source>
</evidence>
<accession>A0A2W2B008</accession>
<keyword evidence="2" id="KW-1185">Reference proteome</keyword>
<organism evidence="1 2">
    <name type="scientific">Taibaiella soli</name>
    <dbReference type="NCBI Taxonomy" id="1649169"/>
    <lineage>
        <taxon>Bacteria</taxon>
        <taxon>Pseudomonadati</taxon>
        <taxon>Bacteroidota</taxon>
        <taxon>Chitinophagia</taxon>
        <taxon>Chitinophagales</taxon>
        <taxon>Chitinophagaceae</taxon>
        <taxon>Taibaiella</taxon>
    </lineage>
</organism>
<proteinExistence type="predicted"/>
<name>A0A2W2B008_9BACT</name>
<evidence type="ECO:0000313" key="1">
    <source>
        <dbReference type="EMBL" id="PZF73584.1"/>
    </source>
</evidence>
<sequence>MLVMLASCQSRSDDKPYLGTWVQLTKQNGAYVIFQPCGLDNRLMRISEQSVYELLPSEENKSTLQDIKPEGEGYVLNGKSGSRYVFTWENKAKGIAVWKIAHAASDPVSEIVFVDSLHMHDFKTVKEKGCEGELSEEAGTINELLRPLVSDYTVAQTAKGDANNDGIEDQLVILNHKSEQDPELYESLIRNDTEGVNRPAILFLGQGGGKFQLTFRNDKLIPSKLFSQNERQVSYEQVSVNKGNIQFTTIEDPRGGGTILRKVKYSFSYNAAEKSWSLKQAEISYIPYKQKPDTHVFAADKLGGPKAIRDFNVYQFSPAKYVNNESNSFFMK</sequence>
<protein>
    <submittedName>
        <fullName evidence="1">Uncharacterized protein</fullName>
    </submittedName>
</protein>
<comment type="caution">
    <text evidence="1">The sequence shown here is derived from an EMBL/GenBank/DDBJ whole genome shotgun (WGS) entry which is preliminary data.</text>
</comment>
<reference evidence="1 2" key="1">
    <citation type="submission" date="2018-06" db="EMBL/GenBank/DDBJ databases">
        <title>Mucibacter soli gen. nov., sp. nov., a new member of the family Chitinophagaceae producing mucin.</title>
        <authorList>
            <person name="Kim M.-K."/>
            <person name="Park S."/>
            <person name="Kim T.-S."/>
            <person name="Joung Y."/>
            <person name="Han J.-H."/>
            <person name="Kim S.B."/>
        </authorList>
    </citation>
    <scope>NUCLEOTIDE SEQUENCE [LARGE SCALE GENOMIC DNA]</scope>
    <source>
        <strain evidence="1 2">R1-15</strain>
    </source>
</reference>